<evidence type="ECO:0000259" key="7">
    <source>
        <dbReference type="Pfam" id="PF02601"/>
    </source>
</evidence>
<evidence type="ECO:0000313" key="9">
    <source>
        <dbReference type="EMBL" id="TDU25838.1"/>
    </source>
</evidence>
<name>A0A4S3K4U1_9GAMM</name>
<keyword evidence="10" id="KW-1185">Reference proteome</keyword>
<comment type="function">
    <text evidence="5">Bidirectionally degrades single-stranded DNA into large acid-insoluble oligonucleotides, which are then degraded further into small acid-soluble oligonucleotides.</text>
</comment>
<organism evidence="9 10">
    <name type="scientific">Panacagrimonas perspica</name>
    <dbReference type="NCBI Taxonomy" id="381431"/>
    <lineage>
        <taxon>Bacteria</taxon>
        <taxon>Pseudomonadati</taxon>
        <taxon>Pseudomonadota</taxon>
        <taxon>Gammaproteobacteria</taxon>
        <taxon>Nevskiales</taxon>
        <taxon>Nevskiaceae</taxon>
        <taxon>Panacagrimonas</taxon>
    </lineage>
</organism>
<gene>
    <name evidence="5" type="primary">xseA</name>
    <name evidence="9" type="ORF">DFR24_4283</name>
</gene>
<comment type="caution">
    <text evidence="9">The sequence shown here is derived from an EMBL/GenBank/DDBJ whole genome shotgun (WGS) entry which is preliminary data.</text>
</comment>
<comment type="subunit">
    <text evidence="5">Heterooligomer composed of large and small subunits.</text>
</comment>
<keyword evidence="3 5" id="KW-0378">Hydrolase</keyword>
<dbReference type="InterPro" id="IPR025824">
    <property type="entry name" value="OB-fold_nuc-bd_dom"/>
</dbReference>
<comment type="catalytic activity">
    <reaction evidence="5 6">
        <text>Exonucleolytic cleavage in either 5'- to 3'- or 3'- to 5'-direction to yield nucleoside 5'-phosphates.</text>
        <dbReference type="EC" id="3.1.11.6"/>
    </reaction>
</comment>
<evidence type="ECO:0000256" key="6">
    <source>
        <dbReference type="RuleBase" id="RU004355"/>
    </source>
</evidence>
<comment type="subcellular location">
    <subcellularLocation>
        <location evidence="5 6">Cytoplasm</location>
    </subcellularLocation>
</comment>
<evidence type="ECO:0000256" key="3">
    <source>
        <dbReference type="ARBA" id="ARBA00022801"/>
    </source>
</evidence>
<reference evidence="9 10" key="1">
    <citation type="submission" date="2019-03" db="EMBL/GenBank/DDBJ databases">
        <title>Genomic Encyclopedia of Type Strains, Phase IV (KMG-IV): sequencing the most valuable type-strain genomes for metagenomic binning, comparative biology and taxonomic classification.</title>
        <authorList>
            <person name="Goeker M."/>
        </authorList>
    </citation>
    <scope>NUCLEOTIDE SEQUENCE [LARGE SCALE GENOMIC DNA]</scope>
    <source>
        <strain evidence="9 10">DSM 26377</strain>
    </source>
</reference>
<feature type="domain" description="Exonuclease VII large subunit C-terminal" evidence="7">
    <location>
        <begin position="126"/>
        <end position="440"/>
    </location>
</feature>
<dbReference type="GO" id="GO:0003676">
    <property type="term" value="F:nucleic acid binding"/>
    <property type="evidence" value="ECO:0007669"/>
    <property type="project" value="InterPro"/>
</dbReference>
<dbReference type="GO" id="GO:0009318">
    <property type="term" value="C:exodeoxyribonuclease VII complex"/>
    <property type="evidence" value="ECO:0007669"/>
    <property type="project" value="UniProtKB-UniRule"/>
</dbReference>
<protein>
    <recommendedName>
        <fullName evidence="5">Exodeoxyribonuclease 7 large subunit</fullName>
        <ecNumber evidence="5">3.1.11.6</ecNumber>
    </recommendedName>
    <alternativeName>
        <fullName evidence="5">Exodeoxyribonuclease VII large subunit</fullName>
        <shortName evidence="5">Exonuclease VII large subunit</shortName>
    </alternativeName>
</protein>
<sequence>MNIPASRTVHTVSELAEILRALVEDSLPRLWVEGEISNLSRPSSGHWYFTLKDAQAQIRCAMFRNANYLVRPPPQNGDRVLVRAQASYYAARGDLQLICEHMEPAGEGALLRAFEELKRRLLAEGLFDAAHKRPLPRLPRAIGLITSGTGAAVQDVLAAFARRFPLLRVFLWPVPVQGAAAAPAIVRALAGLPRRAPVDAILLVRGGGSLEDLWSFNEESVARAIRACAVPVVTGVGHETDTTIADFVADLRAPTPTAAAELITPDAAVLGARLEGLASTIEGAMARSMARSGERLQRMTQRLAQLHPSRALHLRAQRVDDAEARLSAAMLRHLRDSRSRFNAARQQLSITRYAADLSAGSARIDALQVRGALALKARLALTRQRLERSDALLRSLNPAAVLDRGYSIARTMDGTVIRDADTLPMGEEFELTLPRNRVRAKRTG</sequence>
<evidence type="ECO:0000256" key="5">
    <source>
        <dbReference type="HAMAP-Rule" id="MF_00378"/>
    </source>
</evidence>
<feature type="domain" description="OB-fold nucleic acid binding" evidence="8">
    <location>
        <begin position="11"/>
        <end position="103"/>
    </location>
</feature>
<evidence type="ECO:0000256" key="2">
    <source>
        <dbReference type="ARBA" id="ARBA00022722"/>
    </source>
</evidence>
<dbReference type="AlphaFoldDB" id="A0A4S3K4U1"/>
<dbReference type="CDD" id="cd04489">
    <property type="entry name" value="ExoVII_LU_OBF"/>
    <property type="match status" value="1"/>
</dbReference>
<accession>A0A4S3K4U1</accession>
<dbReference type="PANTHER" id="PTHR30008">
    <property type="entry name" value="EXODEOXYRIBONUCLEASE 7 LARGE SUBUNIT"/>
    <property type="match status" value="1"/>
</dbReference>
<dbReference type="Pfam" id="PF13742">
    <property type="entry name" value="tRNA_anti_2"/>
    <property type="match status" value="1"/>
</dbReference>
<dbReference type="InterPro" id="IPR020579">
    <property type="entry name" value="Exonuc_VII_lsu_C"/>
</dbReference>
<evidence type="ECO:0000313" key="10">
    <source>
        <dbReference type="Proteomes" id="UP000295341"/>
    </source>
</evidence>
<dbReference type="EMBL" id="SOBT01000011">
    <property type="protein sequence ID" value="TDU25838.1"/>
    <property type="molecule type" value="Genomic_DNA"/>
</dbReference>
<evidence type="ECO:0000256" key="4">
    <source>
        <dbReference type="ARBA" id="ARBA00022839"/>
    </source>
</evidence>
<dbReference type="RefSeq" id="WP_246051741.1">
    <property type="nucleotide sequence ID" value="NZ_MWIN01000013.1"/>
</dbReference>
<dbReference type="HAMAP" id="MF_00378">
    <property type="entry name" value="Exonuc_7_L"/>
    <property type="match status" value="1"/>
</dbReference>
<keyword evidence="2 5" id="KW-0540">Nuclease</keyword>
<dbReference type="GO" id="GO:0005737">
    <property type="term" value="C:cytoplasm"/>
    <property type="evidence" value="ECO:0007669"/>
    <property type="project" value="UniProtKB-SubCell"/>
</dbReference>
<dbReference type="GO" id="GO:0008855">
    <property type="term" value="F:exodeoxyribonuclease VII activity"/>
    <property type="evidence" value="ECO:0007669"/>
    <property type="project" value="UniProtKB-UniRule"/>
</dbReference>
<keyword evidence="4 5" id="KW-0269">Exonuclease</keyword>
<evidence type="ECO:0000256" key="1">
    <source>
        <dbReference type="ARBA" id="ARBA00022490"/>
    </source>
</evidence>
<dbReference type="Pfam" id="PF02601">
    <property type="entry name" value="Exonuc_VII_L"/>
    <property type="match status" value="1"/>
</dbReference>
<dbReference type="Proteomes" id="UP000295341">
    <property type="component" value="Unassembled WGS sequence"/>
</dbReference>
<dbReference type="NCBIfam" id="TIGR00237">
    <property type="entry name" value="xseA"/>
    <property type="match status" value="1"/>
</dbReference>
<comment type="similarity">
    <text evidence="5 6">Belongs to the XseA family.</text>
</comment>
<keyword evidence="1 5" id="KW-0963">Cytoplasm</keyword>
<proteinExistence type="inferred from homology"/>
<evidence type="ECO:0000259" key="8">
    <source>
        <dbReference type="Pfam" id="PF13742"/>
    </source>
</evidence>
<dbReference type="PANTHER" id="PTHR30008:SF0">
    <property type="entry name" value="EXODEOXYRIBONUCLEASE 7 LARGE SUBUNIT"/>
    <property type="match status" value="1"/>
</dbReference>
<dbReference type="EC" id="3.1.11.6" evidence="5"/>
<dbReference type="GO" id="GO:0006308">
    <property type="term" value="P:DNA catabolic process"/>
    <property type="evidence" value="ECO:0007669"/>
    <property type="project" value="UniProtKB-UniRule"/>
</dbReference>
<dbReference type="InterPro" id="IPR003753">
    <property type="entry name" value="Exonuc_VII_L"/>
</dbReference>